<keyword evidence="1" id="KW-0175">Coiled coil</keyword>
<sequence length="258" mass="30067">MTKKEVSVEDKLRTLYDLQLIDCKIDELRNVRGELPLEVEDLEDEVAGLESRAERLTDDIEKINVDITAKKNLIEESKALIKKYAEQQKNVRNNREFNAISKEIEFQELEIQLAEKHLKEFKADIEQKKLSISKIKEQLEERKKHLQHKKEELSSILEETQKDEETLLKKEMEISSEIEPRLLSAYQRIRNSVVNRLAVVPVERGASGGSFFVIPPQVQVEISTRKKIITDEHSGRILIDPELAREEREKMEAFFATM</sequence>
<keyword evidence="3" id="KW-1185">Reference proteome</keyword>
<dbReference type="Gene3D" id="1.10.287.1490">
    <property type="match status" value="1"/>
</dbReference>
<dbReference type="PANTHER" id="PTHR39082:SF1">
    <property type="entry name" value="SCAVENGER RECEPTOR CLASS A MEMBER 3"/>
    <property type="match status" value="1"/>
</dbReference>
<gene>
    <name evidence="2" type="ORF">SAMN05444420_10918</name>
</gene>
<evidence type="ECO:0000313" key="2">
    <source>
        <dbReference type="EMBL" id="SDX12588.1"/>
    </source>
</evidence>
<dbReference type="EMBL" id="FNND01000009">
    <property type="protein sequence ID" value="SDX12588.1"/>
    <property type="molecule type" value="Genomic_DNA"/>
</dbReference>
<evidence type="ECO:0008006" key="4">
    <source>
        <dbReference type="Google" id="ProtNLM"/>
    </source>
</evidence>
<organism evidence="2 3">
    <name type="scientific">Capnocytophaga granulosa</name>
    <dbReference type="NCBI Taxonomy" id="45242"/>
    <lineage>
        <taxon>Bacteria</taxon>
        <taxon>Pseudomonadati</taxon>
        <taxon>Bacteroidota</taxon>
        <taxon>Flavobacteriia</taxon>
        <taxon>Flavobacteriales</taxon>
        <taxon>Flavobacteriaceae</taxon>
        <taxon>Capnocytophaga</taxon>
    </lineage>
</organism>
<comment type="caution">
    <text evidence="2">The sequence shown here is derived from an EMBL/GenBank/DDBJ whole genome shotgun (WGS) entry which is preliminary data.</text>
</comment>
<dbReference type="Proteomes" id="UP000182771">
    <property type="component" value="Unassembled WGS sequence"/>
</dbReference>
<reference evidence="2 3" key="1">
    <citation type="submission" date="2016-10" db="EMBL/GenBank/DDBJ databases">
        <authorList>
            <person name="Varghese N."/>
            <person name="Submissions S."/>
        </authorList>
    </citation>
    <scope>NUCLEOTIDE SEQUENCE [LARGE SCALE GENOMIC DNA]</scope>
    <source>
        <strain evidence="2 3">DSM 11449</strain>
    </source>
</reference>
<dbReference type="PANTHER" id="PTHR39082">
    <property type="entry name" value="PHOSPHOLIPASE C-BETA-2-RELATED"/>
    <property type="match status" value="1"/>
</dbReference>
<dbReference type="AlphaFoldDB" id="A0A1H2Z6H2"/>
<accession>A0A1H2Z6H2</accession>
<evidence type="ECO:0000313" key="3">
    <source>
        <dbReference type="Proteomes" id="UP000182771"/>
    </source>
</evidence>
<protein>
    <recommendedName>
        <fullName evidence="4">C4-type zinc ribbon domain-containing protein</fullName>
    </recommendedName>
</protein>
<dbReference type="GeneID" id="85018137"/>
<dbReference type="OrthoDB" id="9795058at2"/>
<dbReference type="InterPro" id="IPR052376">
    <property type="entry name" value="Oxidative_Scav/Glycosyltrans"/>
</dbReference>
<proteinExistence type="predicted"/>
<dbReference type="RefSeq" id="WP_009643064.1">
    <property type="nucleotide sequence ID" value="NZ_CAJPRD010000021.1"/>
</dbReference>
<name>A0A1H2Z6H2_9FLAO</name>
<evidence type="ECO:0000256" key="1">
    <source>
        <dbReference type="SAM" id="Coils"/>
    </source>
</evidence>
<feature type="coiled-coil region" evidence="1">
    <location>
        <begin position="25"/>
        <end position="170"/>
    </location>
</feature>